<dbReference type="Gene3D" id="3.40.50.300">
    <property type="entry name" value="P-loop containing nucleotide triphosphate hydrolases"/>
    <property type="match status" value="1"/>
</dbReference>
<keyword evidence="2" id="KW-1185">Reference proteome</keyword>
<organism evidence="1 2">
    <name type="scientific">Gordonibacter urolithinfaciens</name>
    <dbReference type="NCBI Taxonomy" id="1335613"/>
    <lineage>
        <taxon>Bacteria</taxon>
        <taxon>Bacillati</taxon>
        <taxon>Actinomycetota</taxon>
        <taxon>Coriobacteriia</taxon>
        <taxon>Eggerthellales</taxon>
        <taxon>Eggerthellaceae</taxon>
        <taxon>Gordonibacter</taxon>
    </lineage>
</organism>
<dbReference type="AlphaFoldDB" id="A0A6N8IHK1"/>
<dbReference type="PANTHER" id="PTHR47691:SF3">
    <property type="entry name" value="HTH-TYPE TRANSCRIPTIONAL REGULATOR RV0890C-RELATED"/>
    <property type="match status" value="1"/>
</dbReference>
<dbReference type="Proteomes" id="UP000468327">
    <property type="component" value="Unassembled WGS sequence"/>
</dbReference>
<sequence>MLRCAVWCGQGVREGFSDGIRRGGAVAVVSASNEAIGLFVNSPVFQVNVGQGAAVASLPRELPPACAHFVDRSAERGLLEDACADSASTKVVVVDGIPGVGKSALVKKWGNEKRIDHFSDGQIYLDFAASEEGGASPVADMLRSKLSQMIGPDAVSRTRPSDLPAQYRSFTCDKSILVVLENVSSYAEIEPFVPNSPSSLVLATSSRTDIDSLETEITHVSLGELDVDDSLDLFVRVAYGLSGEEVQQVLPHDEVEEIHSVLEHCLGLPLAIRACASILRRKRVSSAKELHRKLMHSEQDVFRCREMDEVWRECCKALDPRCLDAALGFAALPVPTASLGTLAAIWGTDPSGARSIVEELHCFGFVSLDSPADGVGGASLSSEVTLLRVIRAYLQAQMLGDGSLGEVQESVHALLLSHFRVLSQELDHSLKPARLRLYDRIPSNDLVRDILKGRTEFEVFESESGLLGAVPQIINAHQGVVGDAWAIGDALWSFYSGTFRYQAGSELFSACSRSARQAGNILAASRLTVMSSGMEAKLGKAAEALGSIDAAIVECAPLGRLDVMCMFHEFRGICLAELGCEGDAVAEFTYARAGNESLGNKRGCSIQDLLLSRTYRRFGKAEEAEKAARRSLDEVDKNRDRHTYAKSAQELCFALRSAGKHGEALAYGKDAAEIFAELGEYRRAHDTLFAIAESLHALADDDDAEAFAGEVRDYYERVGLSAEYEQVSRFLESLHT</sequence>
<name>A0A6N8IHK1_9ACTN</name>
<evidence type="ECO:0000313" key="1">
    <source>
        <dbReference type="EMBL" id="MVN15381.1"/>
    </source>
</evidence>
<proteinExistence type="predicted"/>
<protein>
    <submittedName>
        <fullName evidence="1">Uncharacterized protein</fullName>
    </submittedName>
</protein>
<gene>
    <name evidence="1" type="ORF">GO738_08510</name>
</gene>
<dbReference type="SUPFAM" id="SSF48452">
    <property type="entry name" value="TPR-like"/>
    <property type="match status" value="1"/>
</dbReference>
<comment type="caution">
    <text evidence="1">The sequence shown here is derived from an EMBL/GenBank/DDBJ whole genome shotgun (WGS) entry which is preliminary data.</text>
</comment>
<dbReference type="GO" id="GO:0043531">
    <property type="term" value="F:ADP binding"/>
    <property type="evidence" value="ECO:0007669"/>
    <property type="project" value="InterPro"/>
</dbReference>
<dbReference type="InterPro" id="IPR042197">
    <property type="entry name" value="Apaf_helical"/>
</dbReference>
<dbReference type="PRINTS" id="PR00364">
    <property type="entry name" value="DISEASERSIST"/>
</dbReference>
<dbReference type="Gene3D" id="1.25.40.10">
    <property type="entry name" value="Tetratricopeptide repeat domain"/>
    <property type="match status" value="1"/>
</dbReference>
<dbReference type="InterPro" id="IPR011990">
    <property type="entry name" value="TPR-like_helical_dom_sf"/>
</dbReference>
<accession>A0A6N8IHK1</accession>
<evidence type="ECO:0000313" key="2">
    <source>
        <dbReference type="Proteomes" id="UP000468327"/>
    </source>
</evidence>
<dbReference type="InterPro" id="IPR027417">
    <property type="entry name" value="P-loop_NTPase"/>
</dbReference>
<dbReference type="Gene3D" id="1.10.8.430">
    <property type="entry name" value="Helical domain of apoptotic protease-activating factors"/>
    <property type="match status" value="1"/>
</dbReference>
<reference evidence="1 2" key="1">
    <citation type="submission" date="2019-11" db="EMBL/GenBank/DDBJ databases">
        <title>Whole genome shotgun sequencing (WGS) data from Adlercreutzia equolifaciens ResAG-91, Eggerthella lenta MRI-F36, MRI-F37, MRI-F40, ResAG-49, ResAG-88, ResAG-121, ResAG-145, and Gordonibacter sp. ResAG-5, ResAG-26, ResAG-43, ResAG-50, ResAG-59.</title>
        <authorList>
            <person name="Stoll D.A."/>
            <person name="Danylec N."/>
            <person name="Franz C.M.A.P."/>
            <person name="Huch M."/>
        </authorList>
    </citation>
    <scope>NUCLEOTIDE SEQUENCE [LARGE SCALE GENOMIC DNA]</scope>
    <source>
        <strain evidence="1 2">ResAG-59</strain>
    </source>
</reference>
<dbReference type="EMBL" id="WPOC01000011">
    <property type="protein sequence ID" value="MVN15381.1"/>
    <property type="molecule type" value="Genomic_DNA"/>
</dbReference>
<dbReference type="SUPFAM" id="SSF52540">
    <property type="entry name" value="P-loop containing nucleoside triphosphate hydrolases"/>
    <property type="match status" value="1"/>
</dbReference>
<dbReference type="PANTHER" id="PTHR47691">
    <property type="entry name" value="REGULATOR-RELATED"/>
    <property type="match status" value="1"/>
</dbReference>